<keyword evidence="3" id="KW-0378">Hydrolase</keyword>
<dbReference type="STRING" id="414004.CENSYa_0640"/>
<dbReference type="InterPro" id="IPR050742">
    <property type="entry name" value="Helicase_Restrict-Modif_Enz"/>
</dbReference>
<dbReference type="Pfam" id="PF04851">
    <property type="entry name" value="ResIII"/>
    <property type="match status" value="1"/>
</dbReference>
<dbReference type="KEGG" id="csy:CENSYa_0640"/>
<dbReference type="GO" id="GO:0005829">
    <property type="term" value="C:cytosol"/>
    <property type="evidence" value="ECO:0007669"/>
    <property type="project" value="TreeGrafter"/>
</dbReference>
<evidence type="ECO:0000259" key="1">
    <source>
        <dbReference type="PROSITE" id="PS51192"/>
    </source>
</evidence>
<evidence type="ECO:0000313" key="4">
    <source>
        <dbReference type="Proteomes" id="UP000000758"/>
    </source>
</evidence>
<dbReference type="PROSITE" id="PS51192">
    <property type="entry name" value="HELICASE_ATP_BIND_1"/>
    <property type="match status" value="1"/>
</dbReference>
<dbReference type="GO" id="GO:0140097">
    <property type="term" value="F:catalytic activity, acting on DNA"/>
    <property type="evidence" value="ECO:0007669"/>
    <property type="project" value="UniProtKB-ARBA"/>
</dbReference>
<keyword evidence="3" id="KW-0067">ATP-binding</keyword>
<dbReference type="PANTHER" id="PTHR47396">
    <property type="entry name" value="TYPE I RESTRICTION ENZYME ECOKI R PROTEIN"/>
    <property type="match status" value="1"/>
</dbReference>
<dbReference type="InterPro" id="IPR027417">
    <property type="entry name" value="P-loop_NTPase"/>
</dbReference>
<keyword evidence="4" id="KW-1185">Reference proteome</keyword>
<dbReference type="HOGENOM" id="CLU_034931_0_0_2"/>
<dbReference type="InterPro" id="IPR001650">
    <property type="entry name" value="Helicase_C-like"/>
</dbReference>
<accession>A0RVA6</accession>
<feature type="domain" description="Helicase C-terminal" evidence="2">
    <location>
        <begin position="392"/>
        <end position="537"/>
    </location>
</feature>
<dbReference type="EMBL" id="DP000238">
    <property type="protein sequence ID" value="ABK77273.1"/>
    <property type="molecule type" value="Genomic_DNA"/>
</dbReference>
<reference evidence="3 4" key="1">
    <citation type="journal article" date="2006" name="Proc. Natl. Acad. Sci. U.S.A.">
        <title>Genomic analysis of the uncultivated marine crenarchaeote Cenarchaeum symbiosum.</title>
        <authorList>
            <person name="Hallam S.J."/>
            <person name="Konstantinidis K.T."/>
            <person name="Putnam N."/>
            <person name="Schleper C."/>
            <person name="Watanabe Y."/>
            <person name="Sugahara J."/>
            <person name="Preston C."/>
            <person name="de la Torre J."/>
            <person name="Richardson P.M."/>
            <person name="DeLong E.F."/>
        </authorList>
    </citation>
    <scope>NUCLEOTIDE SEQUENCE [LARGE SCALE GENOMIC DNA]</scope>
    <source>
        <strain evidence="4">A</strain>
    </source>
</reference>
<dbReference type="Pfam" id="PF00271">
    <property type="entry name" value="Helicase_C"/>
    <property type="match status" value="1"/>
</dbReference>
<gene>
    <name evidence="3" type="ordered locus">CENSYa_0640</name>
</gene>
<dbReference type="PATRIC" id="fig|414004.10.peg.587"/>
<dbReference type="AlphaFoldDB" id="A0RVA6"/>
<keyword evidence="3" id="KW-0547">Nucleotide-binding</keyword>
<organism evidence="3 4">
    <name type="scientific">Cenarchaeum symbiosum (strain A)</name>
    <dbReference type="NCBI Taxonomy" id="414004"/>
    <lineage>
        <taxon>Archaea</taxon>
        <taxon>Nitrososphaerota</taxon>
        <taxon>Candidatus Cenarchaeales</taxon>
        <taxon>Candidatus Cenarchaeaceae</taxon>
        <taxon>Candidatus Cenarchaeum</taxon>
    </lineage>
</organism>
<dbReference type="GO" id="GO:0004386">
    <property type="term" value="F:helicase activity"/>
    <property type="evidence" value="ECO:0007669"/>
    <property type="project" value="UniProtKB-KW"/>
</dbReference>
<dbReference type="Proteomes" id="UP000000758">
    <property type="component" value="Chromosome"/>
</dbReference>
<dbReference type="SMART" id="SM00490">
    <property type="entry name" value="HELICc"/>
    <property type="match status" value="1"/>
</dbReference>
<proteinExistence type="predicted"/>
<dbReference type="GO" id="GO:0016787">
    <property type="term" value="F:hydrolase activity"/>
    <property type="evidence" value="ECO:0007669"/>
    <property type="project" value="InterPro"/>
</dbReference>
<dbReference type="PANTHER" id="PTHR47396:SF1">
    <property type="entry name" value="ATP-DEPENDENT HELICASE IRC3-RELATED"/>
    <property type="match status" value="1"/>
</dbReference>
<dbReference type="GO" id="GO:0005524">
    <property type="term" value="F:ATP binding"/>
    <property type="evidence" value="ECO:0007669"/>
    <property type="project" value="InterPro"/>
</dbReference>
<feature type="domain" description="Helicase ATP-binding" evidence="1">
    <location>
        <begin position="153"/>
        <end position="307"/>
    </location>
</feature>
<dbReference type="PROSITE" id="PS51194">
    <property type="entry name" value="HELICASE_CTER"/>
    <property type="match status" value="1"/>
</dbReference>
<dbReference type="SUPFAM" id="SSF52540">
    <property type="entry name" value="P-loop containing nucleoside triphosphate hydrolases"/>
    <property type="match status" value="1"/>
</dbReference>
<dbReference type="SMART" id="SM00487">
    <property type="entry name" value="DEXDc"/>
    <property type="match status" value="1"/>
</dbReference>
<sequence length="537" mass="60426">MHPENRELERAITNMGIVKIQDVFLGKNCIDILHALGQETQLHALASLVLDRMSHAEMLRSKDMRSAIVMSMRQDDITRLAKRLGMDSAEDAYQSITRMSFRKNSESEQALFGFFGVPWIEHRPDEGPPDIELVKAERPLFEYQIGAVSRIKDILEHEGGRVLLHVPTGGGKTRIAMRVVADLLLENPSSLVIWLAYSEELCEQAIEEFKSAWRHTGNRDVSIYRLFGGHDTDVLGRECRSGLIVAGLSKVYRRARTNSMLLTTLADRASLVIIDEAHQAIAETYKLVLGYLVEKHDVNLVGLSATPGRTWNSPLEDRKLAEFFNEKKVTIETGTDPVSFLIKDGYLAKPNIEQIRHDGMLTNSDMERIAKSLEIPNDILDKLARDAKRNMLIIDKIKRLARDHRRIIVFAAGIRHARDISLVLHTMGHDASYVDSDTPKDVRNSLINHFREDTADTRIMCNFGVLTTGFDAPKTSAVLIARPTKSLILYSQMMGRAIRGPKMGGSKECDVVTVTDINLPGFNSIVDAFANWEDVWK</sequence>
<evidence type="ECO:0000259" key="2">
    <source>
        <dbReference type="PROSITE" id="PS51194"/>
    </source>
</evidence>
<dbReference type="InterPro" id="IPR006935">
    <property type="entry name" value="Helicase/UvrB_N"/>
</dbReference>
<name>A0RVA6_CENSY</name>
<dbReference type="EnsemblBacteria" id="ABK77273">
    <property type="protein sequence ID" value="ABK77273"/>
    <property type="gene ID" value="CENSYa_0640"/>
</dbReference>
<protein>
    <submittedName>
        <fullName evidence="3">Superfamily II helicase</fullName>
    </submittedName>
</protein>
<dbReference type="Gene3D" id="3.40.50.300">
    <property type="entry name" value="P-loop containing nucleotide triphosphate hydrolases"/>
    <property type="match status" value="2"/>
</dbReference>
<dbReference type="GO" id="GO:0003677">
    <property type="term" value="F:DNA binding"/>
    <property type="evidence" value="ECO:0007669"/>
    <property type="project" value="InterPro"/>
</dbReference>
<dbReference type="InterPro" id="IPR014001">
    <property type="entry name" value="Helicase_ATP-bd"/>
</dbReference>
<keyword evidence="3" id="KW-0347">Helicase</keyword>
<evidence type="ECO:0000313" key="3">
    <source>
        <dbReference type="EMBL" id="ABK77273.1"/>
    </source>
</evidence>